<dbReference type="AlphaFoldDB" id="A0AAV4GKC2"/>
<dbReference type="GO" id="GO:0003723">
    <property type="term" value="F:RNA binding"/>
    <property type="evidence" value="ECO:0007669"/>
    <property type="project" value="InterPro"/>
</dbReference>
<dbReference type="InterPro" id="IPR002004">
    <property type="entry name" value="PABP_HYD_C"/>
</dbReference>
<dbReference type="InterPro" id="IPR036053">
    <property type="entry name" value="PABP-dom"/>
</dbReference>
<sequence length="266" mass="29287">MSKVIEYRMRQVARPTKEVLGEHLYHKISQVLSQHKFSPDVQLEGRLTGMMLELPAGTVTAMLASEGILRSYICQALEALAQMFPELKSIATAFREQTKLSMTPEDVGFLIYTSVAKLEPNMAAKITGMLLELDTATLWDLLNGEVTSFPAAVAKAKRTLVECSAQQQPSNSFSVSSLRREEEVETGCDGSQANSRHDYSSADILRAELGTKIYNEALAVHPECAANIAGMLLELSISSLTDIVNNKEKLSSAIDKSYQAWHESRS</sequence>
<dbReference type="GO" id="GO:0005737">
    <property type="term" value="C:cytoplasm"/>
    <property type="evidence" value="ECO:0007669"/>
    <property type="project" value="TreeGrafter"/>
</dbReference>
<dbReference type="SMART" id="SM00517">
    <property type="entry name" value="PolyA"/>
    <property type="match status" value="2"/>
</dbReference>
<name>A0AAV4GKC2_9GAST</name>
<dbReference type="Proteomes" id="UP000762676">
    <property type="component" value="Unassembled WGS sequence"/>
</dbReference>
<evidence type="ECO:0000259" key="1">
    <source>
        <dbReference type="PROSITE" id="PS51309"/>
    </source>
</evidence>
<dbReference type="GO" id="GO:0090263">
    <property type="term" value="P:positive regulation of canonical Wnt signaling pathway"/>
    <property type="evidence" value="ECO:0007669"/>
    <property type="project" value="TreeGrafter"/>
</dbReference>
<protein>
    <submittedName>
        <fullName evidence="2">Poly-adenylate binding protein, unique domain</fullName>
    </submittedName>
</protein>
<accession>A0AAV4GKC2</accession>
<feature type="domain" description="PABC" evidence="1">
    <location>
        <begin position="1"/>
        <end position="85"/>
    </location>
</feature>
<dbReference type="PROSITE" id="PS51309">
    <property type="entry name" value="PABC"/>
    <property type="match status" value="1"/>
</dbReference>
<evidence type="ECO:0000313" key="2">
    <source>
        <dbReference type="EMBL" id="GFR85485.1"/>
    </source>
</evidence>
<evidence type="ECO:0000313" key="3">
    <source>
        <dbReference type="Proteomes" id="UP000762676"/>
    </source>
</evidence>
<proteinExistence type="predicted"/>
<gene>
    <name evidence="2" type="ORF">ElyMa_006029400</name>
</gene>
<dbReference type="EMBL" id="BMAT01012087">
    <property type="protein sequence ID" value="GFR85485.1"/>
    <property type="molecule type" value="Genomic_DNA"/>
</dbReference>
<dbReference type="GO" id="GO:0000209">
    <property type="term" value="P:protein polyubiquitination"/>
    <property type="evidence" value="ECO:0007669"/>
    <property type="project" value="TreeGrafter"/>
</dbReference>
<dbReference type="Pfam" id="PF00658">
    <property type="entry name" value="MLLE"/>
    <property type="match status" value="3"/>
</dbReference>
<dbReference type="GO" id="GO:0034450">
    <property type="term" value="F:ubiquitin-ubiquitin ligase activity"/>
    <property type="evidence" value="ECO:0007669"/>
    <property type="project" value="TreeGrafter"/>
</dbReference>
<comment type="caution">
    <text evidence="2">The sequence shown here is derived from an EMBL/GenBank/DDBJ whole genome shotgun (WGS) entry which is preliminary data.</text>
</comment>
<dbReference type="PANTHER" id="PTHR46276:SF1">
    <property type="entry name" value="E3 UBIQUITIN-PROTEIN LIGASE UBR5"/>
    <property type="match status" value="1"/>
</dbReference>
<dbReference type="GO" id="GO:0005634">
    <property type="term" value="C:nucleus"/>
    <property type="evidence" value="ECO:0007669"/>
    <property type="project" value="TreeGrafter"/>
</dbReference>
<dbReference type="Gene3D" id="1.10.1900.10">
    <property type="entry name" value="c-terminal domain of poly(a) binding protein"/>
    <property type="match status" value="3"/>
</dbReference>
<organism evidence="2 3">
    <name type="scientific">Elysia marginata</name>
    <dbReference type="NCBI Taxonomy" id="1093978"/>
    <lineage>
        <taxon>Eukaryota</taxon>
        <taxon>Metazoa</taxon>
        <taxon>Spiralia</taxon>
        <taxon>Lophotrochozoa</taxon>
        <taxon>Mollusca</taxon>
        <taxon>Gastropoda</taxon>
        <taxon>Heterobranchia</taxon>
        <taxon>Euthyneura</taxon>
        <taxon>Panpulmonata</taxon>
        <taxon>Sacoglossa</taxon>
        <taxon>Placobranchoidea</taxon>
        <taxon>Plakobranchidae</taxon>
        <taxon>Elysia</taxon>
    </lineage>
</organism>
<keyword evidence="3" id="KW-1185">Reference proteome</keyword>
<dbReference type="SUPFAM" id="SSF63570">
    <property type="entry name" value="PABC (PABP) domain"/>
    <property type="match status" value="3"/>
</dbReference>
<reference evidence="2 3" key="1">
    <citation type="journal article" date="2021" name="Elife">
        <title>Chloroplast acquisition without the gene transfer in kleptoplastic sea slugs, Plakobranchus ocellatus.</title>
        <authorList>
            <person name="Maeda T."/>
            <person name="Takahashi S."/>
            <person name="Yoshida T."/>
            <person name="Shimamura S."/>
            <person name="Takaki Y."/>
            <person name="Nagai Y."/>
            <person name="Toyoda A."/>
            <person name="Suzuki Y."/>
            <person name="Arimoto A."/>
            <person name="Ishii H."/>
            <person name="Satoh N."/>
            <person name="Nishiyama T."/>
            <person name="Hasebe M."/>
            <person name="Maruyama T."/>
            <person name="Minagawa J."/>
            <person name="Obokata J."/>
            <person name="Shigenobu S."/>
        </authorList>
    </citation>
    <scope>NUCLEOTIDE SEQUENCE [LARGE SCALE GENOMIC DNA]</scope>
</reference>
<dbReference type="PANTHER" id="PTHR46276">
    <property type="entry name" value="E3 UBIQUITIN-PROTEIN LIGASE UBR5"/>
    <property type="match status" value="1"/>
</dbReference>